<dbReference type="InterPro" id="IPR017850">
    <property type="entry name" value="Alkaline_phosphatase_core_sf"/>
</dbReference>
<dbReference type="Gene3D" id="3.40.720.10">
    <property type="entry name" value="Alkaline Phosphatase, subunit A"/>
    <property type="match status" value="1"/>
</dbReference>
<dbReference type="Proteomes" id="UP000268093">
    <property type="component" value="Unassembled WGS sequence"/>
</dbReference>
<accession>A0A433BAY2</accession>
<reference evidence="1 2" key="1">
    <citation type="journal article" date="2018" name="New Phytol.">
        <title>Phylogenomics of Endogonaceae and evolution of mycorrhizas within Mucoromycota.</title>
        <authorList>
            <person name="Chang Y."/>
            <person name="Desiro A."/>
            <person name="Na H."/>
            <person name="Sandor L."/>
            <person name="Lipzen A."/>
            <person name="Clum A."/>
            <person name="Barry K."/>
            <person name="Grigoriev I.V."/>
            <person name="Martin F.M."/>
            <person name="Stajich J.E."/>
            <person name="Smith M.E."/>
            <person name="Bonito G."/>
            <person name="Spatafora J.W."/>
        </authorList>
    </citation>
    <scope>NUCLEOTIDE SEQUENCE [LARGE SCALE GENOMIC DNA]</scope>
    <source>
        <strain evidence="1 2">GMNB39</strain>
    </source>
</reference>
<dbReference type="InterPro" id="IPR037675">
    <property type="entry name" value="PIG-O_N"/>
</dbReference>
<evidence type="ECO:0000313" key="2">
    <source>
        <dbReference type="Proteomes" id="UP000268093"/>
    </source>
</evidence>
<dbReference type="GO" id="GO:0005789">
    <property type="term" value="C:endoplasmic reticulum membrane"/>
    <property type="evidence" value="ECO:0007669"/>
    <property type="project" value="UniProtKB-SubCell"/>
</dbReference>
<dbReference type="Pfam" id="PF01663">
    <property type="entry name" value="Phosphodiest"/>
    <property type="match status" value="1"/>
</dbReference>
<comment type="caution">
    <text evidence="1">The sequence shown here is derived from an EMBL/GenBank/DDBJ whole genome shotgun (WGS) entry which is preliminary data.</text>
</comment>
<protein>
    <submittedName>
        <fullName evidence="1">Uncharacterized protein</fullName>
    </submittedName>
</protein>
<dbReference type="InterPro" id="IPR002591">
    <property type="entry name" value="Phosphodiest/P_Trfase"/>
</dbReference>
<dbReference type="OrthoDB" id="272139at2759"/>
<dbReference type="InterPro" id="IPR039524">
    <property type="entry name" value="PIGO/GPI13"/>
</dbReference>
<keyword evidence="2" id="KW-1185">Reference proteome</keyword>
<dbReference type="SUPFAM" id="SSF53649">
    <property type="entry name" value="Alkaline phosphatase-like"/>
    <property type="match status" value="1"/>
</dbReference>
<gene>
    <name evidence="1" type="ORF">BC936DRAFT_139000</name>
</gene>
<sequence length="1217" mass="135234">MTPTSSTLFLLTWSAACHALALYIFMNGFLLTRQALDIRSLPLSNPWQDFPISNQTRLQVDTVPPNASSLPSVFNTLLQASSFSRLSITYPTSHPRPFQKLILVLIDALRFDFLLTYPFSAATPLPPYQNNLPLVHQLRQQHPTRSLLYQYRADPPTTTTQRLKAILTGSLPTFIDAGSSFATSAVGEDHLLRHARDKWERIYFFGDDTWTHLFPDVLSDENRTFPYESFKLFDLHTVDSGVQSHLFPLLFNSTTTSSSWDVIIAHFLGVDHCGHKYGPSHPTMREKLLEMNGVLERIVGFVDEETLLVVMGDHGMTTEGDHGGESEEELMSGLWLYSERELTLGGFGGDDGDDGRWYWRDLHTRIHSSRARTLHYDHAAITSRLAYDAASPLYPIVSQIQLVPTLSYLLGLPIPFGNLGAVIPDVVFARPPPADSPAAGSRLANLFHLIETARINALQVHTYLLKYAAAGERSHGFSRAQLEPMFESLYEAEREVEQLADTRAFEAWVGGAKLDQGQNEEMGETLEKIFFLYDAFLLRTLKHCQYHWAQFDVGCMMSGVALLALSVAVGVSLFYEGNTKGHTEWVLKRARDGAVVGLVVGLAVASAAARTVMVEGWFEKMGTIGWVGMGVTGGSLVGVLMGWVREWAHAVMRKVRDGIEAPMSWAFAGRGPLHITLITLLSHALTLASNSYILFEDRVVRFVIASVAIYLAILAAARAGDARTILRDAFAPALVFLLYTRLTALTGVCREEQYPYCSYITNSQLRLWDSDGWTVVLWAWFVMVVMLGAASVLPWYLKRKIVGAAVKGGKTTNDRFFDAYTIMLHLLVARWIWIIWLNSVTPQSAVEAGAEEEYHAIDSETLRGGGADVAGDEADLAETWGFMMANELFEVYVPLVVYIGGIALAVLGAWQGSAWDVAEVQEAEVAKEDVVVVGGCENEANNEGKVQESKEQGVEYTRCEAGVIVLSRLRPLFWIILVSISLLLATVQRPLGGLLIVTFPVILSQIIRLSAASSSSRQNHQTLSTRLILLHFFGHHLFFTTGHQATVPAIHWEAAFIGFHEMHYYTGMCLVVAATLAGWMISWAGWAIVVVEEERRKAWPEPEMALVHNGGVSEVVTGMEKEIGEVKQHKVQDAHPLQTLIASTYLLILAHALPAFFGALFITILRRHLMTWKIFAPRFLLQCMLLVGVDVAVVAIWCAVGVVGARWGRDKDRVKTR</sequence>
<dbReference type="CDD" id="cd16023">
    <property type="entry name" value="GPI_EPT_3"/>
    <property type="match status" value="1"/>
</dbReference>
<dbReference type="PANTHER" id="PTHR23071">
    <property type="entry name" value="PHOSPHATIDYLINOSITOL GLYCAN"/>
    <property type="match status" value="1"/>
</dbReference>
<dbReference type="PANTHER" id="PTHR23071:SF1">
    <property type="entry name" value="GPI ETHANOLAMINE PHOSPHATE TRANSFERASE 3"/>
    <property type="match status" value="1"/>
</dbReference>
<evidence type="ECO:0000313" key="1">
    <source>
        <dbReference type="EMBL" id="RUP23452.1"/>
    </source>
</evidence>
<dbReference type="GO" id="GO:0006506">
    <property type="term" value="P:GPI anchor biosynthetic process"/>
    <property type="evidence" value="ECO:0007669"/>
    <property type="project" value="UniProtKB-UniPathway"/>
</dbReference>
<organism evidence="1 2">
    <name type="scientific">Jimgerdemannia flammicorona</name>
    <dbReference type="NCBI Taxonomy" id="994334"/>
    <lineage>
        <taxon>Eukaryota</taxon>
        <taxon>Fungi</taxon>
        <taxon>Fungi incertae sedis</taxon>
        <taxon>Mucoromycota</taxon>
        <taxon>Mucoromycotina</taxon>
        <taxon>Endogonomycetes</taxon>
        <taxon>Endogonales</taxon>
        <taxon>Endogonaceae</taxon>
        <taxon>Jimgerdemannia</taxon>
    </lineage>
</organism>
<dbReference type="UniPathway" id="UPA00196"/>
<proteinExistence type="predicted"/>
<dbReference type="GO" id="GO:0051377">
    <property type="term" value="F:mannose-ethanolamine phosphotransferase activity"/>
    <property type="evidence" value="ECO:0007669"/>
    <property type="project" value="InterPro"/>
</dbReference>
<dbReference type="EMBL" id="RBNI01014120">
    <property type="protein sequence ID" value="RUP23452.1"/>
    <property type="molecule type" value="Genomic_DNA"/>
</dbReference>
<name>A0A433BAY2_9FUNG</name>